<organism evidence="1 2">
    <name type="scientific">Novosphingobium aquiterrae</name>
    <dbReference type="NCBI Taxonomy" id="624388"/>
    <lineage>
        <taxon>Bacteria</taxon>
        <taxon>Pseudomonadati</taxon>
        <taxon>Pseudomonadota</taxon>
        <taxon>Alphaproteobacteria</taxon>
        <taxon>Sphingomonadales</taxon>
        <taxon>Sphingomonadaceae</taxon>
        <taxon>Novosphingobium</taxon>
    </lineage>
</organism>
<dbReference type="InterPro" id="IPR009874">
    <property type="entry name" value="DUF1428"/>
</dbReference>
<evidence type="ECO:0000313" key="1">
    <source>
        <dbReference type="EMBL" id="MFC0587878.1"/>
    </source>
</evidence>
<accession>A0ABV6PFL0</accession>
<dbReference type="EMBL" id="JBHLTL010000001">
    <property type="protein sequence ID" value="MFC0587878.1"/>
    <property type="molecule type" value="Genomic_DNA"/>
</dbReference>
<name>A0ABV6PFL0_9SPHN</name>
<proteinExistence type="predicted"/>
<dbReference type="Pfam" id="PF07237">
    <property type="entry name" value="DUF1428"/>
    <property type="match status" value="1"/>
</dbReference>
<sequence>MVDETTAGTTGYVDGFILPVTPANRSAYLDMAQQAAGTFLKYGALRSSENWGEDVPEGKVTDFKRSVIAEGDENVVFSWVEWPDKATRDAGWEKVMADPDMQPPSEMPFDGQRMFWGGFKPVVDLK</sequence>
<dbReference type="InterPro" id="IPR011008">
    <property type="entry name" value="Dimeric_a/b-barrel"/>
</dbReference>
<dbReference type="RefSeq" id="WP_379480440.1">
    <property type="nucleotide sequence ID" value="NZ_JBHLTL010000001.1"/>
</dbReference>
<comment type="caution">
    <text evidence="1">The sequence shown here is derived from an EMBL/GenBank/DDBJ whole genome shotgun (WGS) entry which is preliminary data.</text>
</comment>
<protein>
    <submittedName>
        <fullName evidence="1">DUF1428 domain-containing protein</fullName>
    </submittedName>
</protein>
<reference evidence="1 2" key="1">
    <citation type="submission" date="2024-09" db="EMBL/GenBank/DDBJ databases">
        <authorList>
            <person name="Sun Q."/>
            <person name="Mori K."/>
        </authorList>
    </citation>
    <scope>NUCLEOTIDE SEQUENCE [LARGE SCALE GENOMIC DNA]</scope>
    <source>
        <strain evidence="1 2">NCAIM B.02537</strain>
    </source>
</reference>
<dbReference type="PIRSF" id="PIRSF007028">
    <property type="entry name" value="UCP007028"/>
    <property type="match status" value="1"/>
</dbReference>
<dbReference type="SUPFAM" id="SSF54909">
    <property type="entry name" value="Dimeric alpha+beta barrel"/>
    <property type="match status" value="1"/>
</dbReference>
<dbReference type="Proteomes" id="UP001589943">
    <property type="component" value="Unassembled WGS sequence"/>
</dbReference>
<gene>
    <name evidence="1" type="ORF">ACFFF7_00465</name>
</gene>
<evidence type="ECO:0000313" key="2">
    <source>
        <dbReference type="Proteomes" id="UP001589943"/>
    </source>
</evidence>
<keyword evidence="2" id="KW-1185">Reference proteome</keyword>
<dbReference type="Gene3D" id="3.30.70.100">
    <property type="match status" value="1"/>
</dbReference>